<gene>
    <name evidence="3" type="primary">ssb2</name>
    <name evidence="3" type="ORF">CUZ56_00255</name>
</gene>
<dbReference type="SUPFAM" id="SSF50249">
    <property type="entry name" value="Nucleic acid-binding proteins"/>
    <property type="match status" value="1"/>
</dbReference>
<proteinExistence type="predicted"/>
<dbReference type="InterPro" id="IPR012340">
    <property type="entry name" value="NA-bd_OB-fold"/>
</dbReference>
<sequence>MSTLFIGEGNIGSEPQFHEFPNGNDEPRRLLKLNVRFDNPVPVKGKDEYQDRGGFWAPVEIWNANAEHWVDLYQKGMRVIVHGRMICQEWENAEGEKQVTFKVEARSIGILPHRVLSIAIEPKGGENLPEAPADE</sequence>
<keyword evidence="1 2" id="KW-0238">DNA-binding</keyword>
<accession>A0A433SGA9</accession>
<dbReference type="EMBL" id="PQSP01000001">
    <property type="protein sequence ID" value="RUS67778.1"/>
    <property type="molecule type" value="Genomic_DNA"/>
</dbReference>
<reference evidence="3 4" key="1">
    <citation type="submission" date="2018-01" db="EMBL/GenBank/DDBJ databases">
        <title>Saezia sanguinis gen. nov., sp. nov., in the order Burkholderiales isolated from human blood.</title>
        <authorList>
            <person name="Medina-Pascual M.J."/>
            <person name="Valdezate S."/>
            <person name="Monzon S."/>
            <person name="Cuesta I."/>
            <person name="Carrasco G."/>
            <person name="Villalon P."/>
            <person name="Saez-Nieto J.A."/>
        </authorList>
    </citation>
    <scope>NUCLEOTIDE SEQUENCE [LARGE SCALE GENOMIC DNA]</scope>
    <source>
        <strain evidence="3 4">CNM695-12</strain>
    </source>
</reference>
<dbReference type="PIRSF" id="PIRSF002070">
    <property type="entry name" value="SSB"/>
    <property type="match status" value="1"/>
</dbReference>
<dbReference type="AlphaFoldDB" id="A0A433SGA9"/>
<evidence type="ECO:0000313" key="4">
    <source>
        <dbReference type="Proteomes" id="UP000286947"/>
    </source>
</evidence>
<dbReference type="RefSeq" id="WP_126977440.1">
    <property type="nucleotide sequence ID" value="NZ_PQSP01000001.1"/>
</dbReference>
<dbReference type="GO" id="GO:0006260">
    <property type="term" value="P:DNA replication"/>
    <property type="evidence" value="ECO:0007669"/>
    <property type="project" value="InterPro"/>
</dbReference>
<dbReference type="Gene3D" id="2.40.50.140">
    <property type="entry name" value="Nucleic acid-binding proteins"/>
    <property type="match status" value="1"/>
</dbReference>
<dbReference type="Proteomes" id="UP000286947">
    <property type="component" value="Unassembled WGS sequence"/>
</dbReference>
<dbReference type="InterPro" id="IPR000424">
    <property type="entry name" value="Primosome_PriB/ssb"/>
</dbReference>
<evidence type="ECO:0000256" key="1">
    <source>
        <dbReference type="ARBA" id="ARBA00023125"/>
    </source>
</evidence>
<evidence type="ECO:0000256" key="2">
    <source>
        <dbReference type="PIRNR" id="PIRNR002070"/>
    </source>
</evidence>
<dbReference type="CDD" id="cd04496">
    <property type="entry name" value="SSB_OBF"/>
    <property type="match status" value="1"/>
</dbReference>
<dbReference type="PROSITE" id="PS50935">
    <property type="entry name" value="SSB"/>
    <property type="match status" value="1"/>
</dbReference>
<dbReference type="GO" id="GO:0003697">
    <property type="term" value="F:single-stranded DNA binding"/>
    <property type="evidence" value="ECO:0007669"/>
    <property type="project" value="InterPro"/>
</dbReference>
<dbReference type="NCBIfam" id="NF006039">
    <property type="entry name" value="PRK08182.1"/>
    <property type="match status" value="1"/>
</dbReference>
<name>A0A433SGA9_9BURK</name>
<evidence type="ECO:0000313" key="3">
    <source>
        <dbReference type="EMBL" id="RUS67778.1"/>
    </source>
</evidence>
<dbReference type="OrthoDB" id="4427276at2"/>
<organism evidence="3 4">
    <name type="scientific">Saezia sanguinis</name>
    <dbReference type="NCBI Taxonomy" id="1965230"/>
    <lineage>
        <taxon>Bacteria</taxon>
        <taxon>Pseudomonadati</taxon>
        <taxon>Pseudomonadota</taxon>
        <taxon>Betaproteobacteria</taxon>
        <taxon>Burkholderiales</taxon>
        <taxon>Saeziaceae</taxon>
        <taxon>Saezia</taxon>
    </lineage>
</organism>
<dbReference type="Pfam" id="PF00436">
    <property type="entry name" value="SSB"/>
    <property type="match status" value="1"/>
</dbReference>
<dbReference type="InterPro" id="IPR011344">
    <property type="entry name" value="ssDNA-bd"/>
</dbReference>
<keyword evidence="4" id="KW-1185">Reference proteome</keyword>
<protein>
    <recommendedName>
        <fullName evidence="2">Single-stranded DNA-binding protein</fullName>
    </recommendedName>
</protein>
<comment type="caution">
    <text evidence="3">The sequence shown here is derived from an EMBL/GenBank/DDBJ whole genome shotgun (WGS) entry which is preliminary data.</text>
</comment>